<sequence>MIRGPLLALLLAPAAAAALTLDVPGETTRTLSRPLDTSPIATGPFDGASVPLRRPEGAVTLRAWRVEAAGLTTLQLLAPLRDQLEAAGYEVLFTCAARECGGFDFRFALEVLPAPDMHVGLGDYRYLSAQKGAEHLALLVSTTSRAGFVQLTRIAPEGAAAVSIDAAEAPAVTGGLGAELEARGHVVLGDLDFETGSARLGPGSFASLDALARYLAAAPARRVVLVGHTDSQGSLAGNISLSRRRADQVRTRLIAEHGTDPAQLTADGVGYLAPVASNLTPEGREANRRVEAVLVSTE</sequence>
<keyword evidence="8" id="KW-1185">Reference proteome</keyword>
<evidence type="ECO:0000259" key="6">
    <source>
        <dbReference type="PROSITE" id="PS51123"/>
    </source>
</evidence>
<dbReference type="GO" id="GO:0009279">
    <property type="term" value="C:cell outer membrane"/>
    <property type="evidence" value="ECO:0007669"/>
    <property type="project" value="UniProtKB-SubCell"/>
</dbReference>
<dbReference type="PRINTS" id="PR01021">
    <property type="entry name" value="OMPADOMAIN"/>
</dbReference>
<evidence type="ECO:0000256" key="5">
    <source>
        <dbReference type="SAM" id="SignalP"/>
    </source>
</evidence>
<feature type="signal peptide" evidence="5">
    <location>
        <begin position="1"/>
        <end position="17"/>
    </location>
</feature>
<keyword evidence="2 4" id="KW-0472">Membrane</keyword>
<dbReference type="PANTHER" id="PTHR30329:SF21">
    <property type="entry name" value="LIPOPROTEIN YIAD-RELATED"/>
    <property type="match status" value="1"/>
</dbReference>
<dbReference type="Gene3D" id="3.30.1330.60">
    <property type="entry name" value="OmpA-like domain"/>
    <property type="match status" value="1"/>
</dbReference>
<evidence type="ECO:0000256" key="4">
    <source>
        <dbReference type="PROSITE-ProRule" id="PRU00473"/>
    </source>
</evidence>
<dbReference type="AlphaFoldDB" id="Q2CD42"/>
<feature type="domain" description="OmpA-like" evidence="6">
    <location>
        <begin position="180"/>
        <end position="298"/>
    </location>
</feature>
<dbReference type="OrthoDB" id="9792021at2"/>
<accession>Q2CD42</accession>
<evidence type="ECO:0000313" key="7">
    <source>
        <dbReference type="EMBL" id="EAR50636.1"/>
    </source>
</evidence>
<dbReference type="CDD" id="cd07185">
    <property type="entry name" value="OmpA_C-like"/>
    <property type="match status" value="1"/>
</dbReference>
<gene>
    <name evidence="7" type="ORF">OG2516_12331</name>
</gene>
<protein>
    <submittedName>
        <fullName evidence="7">OmpA domain protein</fullName>
    </submittedName>
</protein>
<dbReference type="HOGENOM" id="CLU_055761_0_0_5"/>
<keyword evidence="3" id="KW-0998">Cell outer membrane</keyword>
<evidence type="ECO:0000256" key="2">
    <source>
        <dbReference type="ARBA" id="ARBA00023136"/>
    </source>
</evidence>
<comment type="caution">
    <text evidence="7">The sequence shown here is derived from an EMBL/GenBank/DDBJ whole genome shotgun (WGS) entry which is preliminary data.</text>
</comment>
<dbReference type="eggNOG" id="COG2885">
    <property type="taxonomic scope" value="Bacteria"/>
</dbReference>
<dbReference type="InterPro" id="IPR006664">
    <property type="entry name" value="OMP_bac"/>
</dbReference>
<dbReference type="STRING" id="314256.OG2516_12331"/>
<keyword evidence="5" id="KW-0732">Signal</keyword>
<comment type="subcellular location">
    <subcellularLocation>
        <location evidence="1">Cell outer membrane</location>
    </subcellularLocation>
</comment>
<reference evidence="7 8" key="1">
    <citation type="journal article" date="2010" name="J. Bacteriol.">
        <title>Genome sequences of Oceanicola granulosus HTCC2516(T) and Oceanicola batsensis HTCC2597(TDelta).</title>
        <authorList>
            <person name="Thrash J.C."/>
            <person name="Cho J.C."/>
            <person name="Vergin K.L."/>
            <person name="Giovannoni S.J."/>
        </authorList>
    </citation>
    <scope>NUCLEOTIDE SEQUENCE [LARGE SCALE GENOMIC DNA]</scope>
    <source>
        <strain evidence="8">ATCC BAA-861 / DSM 15982 / KCTC 12143 / HTCC2516</strain>
    </source>
</reference>
<dbReference type="PROSITE" id="PS51123">
    <property type="entry name" value="OMPA_2"/>
    <property type="match status" value="1"/>
</dbReference>
<name>Q2CD42_OCEGH</name>
<proteinExistence type="predicted"/>
<dbReference type="SUPFAM" id="SSF103088">
    <property type="entry name" value="OmpA-like"/>
    <property type="match status" value="1"/>
</dbReference>
<organism evidence="7 8">
    <name type="scientific">Oceanicola granulosus (strain ATCC BAA-861 / DSM 15982 / KCTC 12143 / HTCC2516)</name>
    <dbReference type="NCBI Taxonomy" id="314256"/>
    <lineage>
        <taxon>Bacteria</taxon>
        <taxon>Pseudomonadati</taxon>
        <taxon>Pseudomonadota</taxon>
        <taxon>Alphaproteobacteria</taxon>
        <taxon>Rhodobacterales</taxon>
        <taxon>Roseobacteraceae</taxon>
        <taxon>Oceanicola</taxon>
    </lineage>
</organism>
<evidence type="ECO:0000256" key="3">
    <source>
        <dbReference type="ARBA" id="ARBA00023237"/>
    </source>
</evidence>
<dbReference type="EMBL" id="AAOT01000025">
    <property type="protein sequence ID" value="EAR50636.1"/>
    <property type="molecule type" value="Genomic_DNA"/>
</dbReference>
<evidence type="ECO:0000313" key="8">
    <source>
        <dbReference type="Proteomes" id="UP000003635"/>
    </source>
</evidence>
<evidence type="ECO:0000256" key="1">
    <source>
        <dbReference type="ARBA" id="ARBA00004442"/>
    </source>
</evidence>
<dbReference type="InterPro" id="IPR050330">
    <property type="entry name" value="Bact_OuterMem_StrucFunc"/>
</dbReference>
<dbReference type="RefSeq" id="WP_007255984.1">
    <property type="nucleotide sequence ID" value="NZ_CH724107.1"/>
</dbReference>
<dbReference type="PANTHER" id="PTHR30329">
    <property type="entry name" value="STATOR ELEMENT OF FLAGELLAR MOTOR COMPLEX"/>
    <property type="match status" value="1"/>
</dbReference>
<feature type="chain" id="PRO_5004207199" evidence="5">
    <location>
        <begin position="18"/>
        <end position="298"/>
    </location>
</feature>
<dbReference type="Pfam" id="PF00691">
    <property type="entry name" value="OmpA"/>
    <property type="match status" value="1"/>
</dbReference>
<dbReference type="InterPro" id="IPR006665">
    <property type="entry name" value="OmpA-like"/>
</dbReference>
<dbReference type="InterPro" id="IPR036737">
    <property type="entry name" value="OmpA-like_sf"/>
</dbReference>
<dbReference type="Proteomes" id="UP000003635">
    <property type="component" value="Unassembled WGS sequence"/>
</dbReference>